<organism evidence="2 3">
    <name type="scientific">Habropoda laboriosa</name>
    <dbReference type="NCBI Taxonomy" id="597456"/>
    <lineage>
        <taxon>Eukaryota</taxon>
        <taxon>Metazoa</taxon>
        <taxon>Ecdysozoa</taxon>
        <taxon>Arthropoda</taxon>
        <taxon>Hexapoda</taxon>
        <taxon>Insecta</taxon>
        <taxon>Pterygota</taxon>
        <taxon>Neoptera</taxon>
        <taxon>Endopterygota</taxon>
        <taxon>Hymenoptera</taxon>
        <taxon>Apocrita</taxon>
        <taxon>Aculeata</taxon>
        <taxon>Apoidea</taxon>
        <taxon>Anthophila</taxon>
        <taxon>Apidae</taxon>
        <taxon>Habropoda</taxon>
    </lineage>
</organism>
<gene>
    <name evidence="2" type="ORF">WH47_06968</name>
</gene>
<proteinExistence type="predicted"/>
<accession>A0A0L7RHB9</accession>
<name>A0A0L7RHB9_9HYME</name>
<protein>
    <submittedName>
        <fullName evidence="2">Uncharacterized protein</fullName>
    </submittedName>
</protein>
<sequence length="50" mass="6291">MQKKKRKKRKKNSTNKKAKHNDTFLRTRSVYTRVIELLYCERMRRMRCVM</sequence>
<evidence type="ECO:0000256" key="1">
    <source>
        <dbReference type="SAM" id="MobiDB-lite"/>
    </source>
</evidence>
<feature type="region of interest" description="Disordered" evidence="1">
    <location>
        <begin position="1"/>
        <end position="22"/>
    </location>
</feature>
<dbReference type="EMBL" id="KQ414591">
    <property type="protein sequence ID" value="KOC70270.1"/>
    <property type="molecule type" value="Genomic_DNA"/>
</dbReference>
<dbReference type="AlphaFoldDB" id="A0A0L7RHB9"/>
<keyword evidence="3" id="KW-1185">Reference proteome</keyword>
<reference evidence="2 3" key="1">
    <citation type="submission" date="2015-07" db="EMBL/GenBank/DDBJ databases">
        <title>The genome of Habropoda laboriosa.</title>
        <authorList>
            <person name="Pan H."/>
            <person name="Kapheim K."/>
        </authorList>
    </citation>
    <scope>NUCLEOTIDE SEQUENCE [LARGE SCALE GENOMIC DNA]</scope>
    <source>
        <strain evidence="2">0110345459</strain>
    </source>
</reference>
<evidence type="ECO:0000313" key="2">
    <source>
        <dbReference type="EMBL" id="KOC70270.1"/>
    </source>
</evidence>
<feature type="compositionally biased region" description="Basic residues" evidence="1">
    <location>
        <begin position="1"/>
        <end position="19"/>
    </location>
</feature>
<dbReference type="Proteomes" id="UP000053825">
    <property type="component" value="Unassembled WGS sequence"/>
</dbReference>
<evidence type="ECO:0000313" key="3">
    <source>
        <dbReference type="Proteomes" id="UP000053825"/>
    </source>
</evidence>